<evidence type="ECO:0000313" key="2">
    <source>
        <dbReference type="Proteomes" id="UP000186670"/>
    </source>
</evidence>
<proteinExistence type="predicted"/>
<gene>
    <name evidence="1" type="ORF">A2811_02470</name>
</gene>
<accession>A0A1F5EN39</accession>
<protein>
    <submittedName>
        <fullName evidence="1">Uncharacterized protein</fullName>
    </submittedName>
</protein>
<name>A0A1F5EN39_9BACT</name>
<reference evidence="1 2" key="1">
    <citation type="journal article" date="2016" name="Nat. Commun.">
        <title>Thousands of microbial genomes shed light on interconnected biogeochemical processes in an aquifer system.</title>
        <authorList>
            <person name="Anantharaman K."/>
            <person name="Brown C.T."/>
            <person name="Hug L.A."/>
            <person name="Sharon I."/>
            <person name="Castelle C.J."/>
            <person name="Probst A.J."/>
            <person name="Thomas B.C."/>
            <person name="Singh A."/>
            <person name="Wilkins M.J."/>
            <person name="Karaoz U."/>
            <person name="Brodie E.L."/>
            <person name="Williams K.H."/>
            <person name="Hubbard S.S."/>
            <person name="Banfield J.F."/>
        </authorList>
    </citation>
    <scope>NUCLEOTIDE SEQUENCE [LARGE SCALE GENOMIC DNA]</scope>
</reference>
<comment type="caution">
    <text evidence="1">The sequence shown here is derived from an EMBL/GenBank/DDBJ whole genome shotgun (WGS) entry which is preliminary data.</text>
</comment>
<dbReference type="Proteomes" id="UP000186670">
    <property type="component" value="Unassembled WGS sequence"/>
</dbReference>
<sequence length="108" mass="12226">MLEEKMKEYTFYAYDKTKYVIQLIDGKAIIDPPCGAMFALETNVTEIIAAPSVQDHNANISPKDFGNYLEFLEHGDGSSINVNIKIYEGTFSLTIFPNGMHFPSRREL</sequence>
<evidence type="ECO:0000313" key="1">
    <source>
        <dbReference type="EMBL" id="OGD68828.1"/>
    </source>
</evidence>
<dbReference type="AlphaFoldDB" id="A0A1F5EN39"/>
<organism evidence="1 2">
    <name type="scientific">Candidatus Campbellbacteria bacterium RIFCSPHIGHO2_01_FULL_34_10</name>
    <dbReference type="NCBI Taxonomy" id="1797577"/>
    <lineage>
        <taxon>Bacteria</taxon>
        <taxon>Candidatus Campbelliibacteriota</taxon>
    </lineage>
</organism>
<dbReference type="EMBL" id="MEZZ01000020">
    <property type="protein sequence ID" value="OGD68828.1"/>
    <property type="molecule type" value="Genomic_DNA"/>
</dbReference>